<protein>
    <recommendedName>
        <fullName evidence="1">DNA-directed RNA polymerase</fullName>
        <ecNumber evidence="1">2.7.7.6</ecNumber>
    </recommendedName>
</protein>
<feature type="compositionally biased region" description="Basic and acidic residues" evidence="6">
    <location>
        <begin position="621"/>
        <end position="643"/>
    </location>
</feature>
<feature type="compositionally biased region" description="Polar residues" evidence="6">
    <location>
        <begin position="589"/>
        <end position="606"/>
    </location>
</feature>
<feature type="compositionally biased region" description="Basic and acidic residues" evidence="6">
    <location>
        <begin position="393"/>
        <end position="405"/>
    </location>
</feature>
<name>A0A5D3BGJ1_CUCMM</name>
<dbReference type="EMBL" id="SSTD01018169">
    <property type="protein sequence ID" value="TYJ98204.1"/>
    <property type="molecule type" value="Genomic_DNA"/>
</dbReference>
<feature type="compositionally biased region" description="Basic and acidic residues" evidence="6">
    <location>
        <begin position="666"/>
        <end position="675"/>
    </location>
</feature>
<dbReference type="SUPFAM" id="SSF64484">
    <property type="entry name" value="beta and beta-prime subunits of DNA dependent RNA-polymerase"/>
    <property type="match status" value="1"/>
</dbReference>
<dbReference type="InterPro" id="IPR045867">
    <property type="entry name" value="DNA-dir_RpoC_beta_prime"/>
</dbReference>
<comment type="caution">
    <text evidence="7">The sequence shown here is derived from an EMBL/GenBank/DDBJ whole genome shotgun (WGS) entry which is preliminary data.</text>
</comment>
<feature type="compositionally biased region" description="Basic and acidic residues" evidence="6">
    <location>
        <begin position="415"/>
        <end position="463"/>
    </location>
</feature>
<evidence type="ECO:0000256" key="2">
    <source>
        <dbReference type="ARBA" id="ARBA00022478"/>
    </source>
</evidence>
<dbReference type="EC" id="2.7.7.6" evidence="1"/>
<keyword evidence="5" id="KW-0804">Transcription</keyword>
<feature type="compositionally biased region" description="Basic and acidic residues" evidence="6">
    <location>
        <begin position="273"/>
        <end position="284"/>
    </location>
</feature>
<evidence type="ECO:0000256" key="5">
    <source>
        <dbReference type="ARBA" id="ARBA00023163"/>
    </source>
</evidence>
<feature type="compositionally biased region" description="Basic and acidic residues" evidence="6">
    <location>
        <begin position="506"/>
        <end position="525"/>
    </location>
</feature>
<sequence length="807" mass="89341">MIQFCDPRIKSASVIWISPDSTSWQKNPSRWQDGELALDVCLEKSALKQNGDAWRNVLDCCLPVLHLIDTRRSVPYAIKQVQELLGISCAFDQMIQRLSKSVSMVSKGVLGDHLILLANSMTCTGNMIGFNSGGYKALSRALNIQVPFTEATLFTPRKCFEKAAEKCHKDSLSSIVASCSWGKHVAVGTGSRFDILWDQKELGCKQDDVVDVYNFLHMVRSGKSEEPTSACLGEEIEDIMVEDEYGELTLSPEPFSTSEKPVFEDSAEFEHCLDNDPGESKWEKAPSLGAVSTGGGQWESNGNGKATKSSDDNDWSGWGRKAEPDVTVTNAQENTSNSAWDTTSSWGNKATITSNDNDWSNCSTKEVERDSFTSMEKTPKSGGWDTASTWGTKTKDDSFKGETAPEKSNQWSSLQKDKAETQDAFHKKAEMASKSSGWEDKTWSRGTSKTEDNWSGQVKDKAESFQVPLQKVSSKTNGWGSTGGWTKNSGGDHQAEAGWNDGQASMDREKASDRWDRKATQKLESHQTSSWGSPTVCDSKDSFPSKAVDHGDSVVNHSWDRQKSPEASQGFGNDAWQQQKSQDVIKPSHANNESNRSGWGSQIESNEGSDHGFDQVTSEQKSSDTRGWDSQEKMDKPWDKQKSLEASQSWGSQNDSLGSWGQPQRASEEFSRGSQDDSSTQFSQLKPPETSLGWEQQKSPEVSHGWGSHKESSEQTSSHVWDKKNQGSKGWGGNAGEWKNRKNRPPKSPGMSSDDANLRALYTASGQRLDMFTTEEQDILADIEPIMQSIRKVMHQSGYIFPLDAFT</sequence>
<feature type="compositionally biased region" description="Polar residues" evidence="6">
    <location>
        <begin position="298"/>
        <end position="307"/>
    </location>
</feature>
<feature type="compositionally biased region" description="Basic and acidic residues" evidence="6">
    <location>
        <begin position="538"/>
        <end position="564"/>
    </location>
</feature>
<organism evidence="7 8">
    <name type="scientific">Cucumis melo var. makuwa</name>
    <name type="common">Oriental melon</name>
    <dbReference type="NCBI Taxonomy" id="1194695"/>
    <lineage>
        <taxon>Eukaryota</taxon>
        <taxon>Viridiplantae</taxon>
        <taxon>Streptophyta</taxon>
        <taxon>Embryophyta</taxon>
        <taxon>Tracheophyta</taxon>
        <taxon>Spermatophyta</taxon>
        <taxon>Magnoliopsida</taxon>
        <taxon>eudicotyledons</taxon>
        <taxon>Gunneridae</taxon>
        <taxon>Pentapetalae</taxon>
        <taxon>rosids</taxon>
        <taxon>fabids</taxon>
        <taxon>Cucurbitales</taxon>
        <taxon>Cucurbitaceae</taxon>
        <taxon>Benincaseae</taxon>
        <taxon>Cucumis</taxon>
    </lineage>
</organism>
<dbReference type="GO" id="GO:0000428">
    <property type="term" value="C:DNA-directed RNA polymerase complex"/>
    <property type="evidence" value="ECO:0007669"/>
    <property type="project" value="UniProtKB-KW"/>
</dbReference>
<keyword evidence="2 7" id="KW-0240">DNA-directed RNA polymerase</keyword>
<feature type="compositionally biased region" description="Polar residues" evidence="6">
    <location>
        <begin position="644"/>
        <end position="665"/>
    </location>
</feature>
<evidence type="ECO:0000313" key="8">
    <source>
        <dbReference type="Proteomes" id="UP000321947"/>
    </source>
</evidence>
<feature type="region of interest" description="Disordered" evidence="6">
    <location>
        <begin position="273"/>
        <end position="755"/>
    </location>
</feature>
<dbReference type="PANTHER" id="PTHR19376">
    <property type="entry name" value="DNA-DIRECTED RNA POLYMERASE"/>
    <property type="match status" value="1"/>
</dbReference>
<feature type="compositionally biased region" description="Polar residues" evidence="6">
    <location>
        <begin position="565"/>
        <end position="582"/>
    </location>
</feature>
<evidence type="ECO:0000256" key="1">
    <source>
        <dbReference type="ARBA" id="ARBA00012418"/>
    </source>
</evidence>
<reference evidence="7 8" key="1">
    <citation type="submission" date="2019-08" db="EMBL/GenBank/DDBJ databases">
        <title>Draft genome sequences of two oriental melons (Cucumis melo L. var makuwa).</title>
        <authorList>
            <person name="Kwon S.-Y."/>
        </authorList>
    </citation>
    <scope>NUCLEOTIDE SEQUENCE [LARGE SCALE GENOMIC DNA]</scope>
    <source>
        <strain evidence="8">cv. Chang Bougi</strain>
        <tissue evidence="7">Leaf</tissue>
    </source>
</reference>
<dbReference type="Proteomes" id="UP000321947">
    <property type="component" value="Unassembled WGS sequence"/>
</dbReference>
<dbReference type="GO" id="GO:0006351">
    <property type="term" value="P:DNA-templated transcription"/>
    <property type="evidence" value="ECO:0007669"/>
    <property type="project" value="InterPro"/>
</dbReference>
<dbReference type="GO" id="GO:0003899">
    <property type="term" value="F:DNA-directed RNA polymerase activity"/>
    <property type="evidence" value="ECO:0007669"/>
    <property type="project" value="UniProtKB-EC"/>
</dbReference>
<gene>
    <name evidence="7" type="ORF">E5676_scaffold180G00960</name>
</gene>
<dbReference type="PANTHER" id="PTHR19376:SF51">
    <property type="entry name" value="DNA-DIRECTED RNA POLYMERASE V SUBUNIT 1"/>
    <property type="match status" value="1"/>
</dbReference>
<proteinExistence type="predicted"/>
<feature type="compositionally biased region" description="Polar residues" evidence="6">
    <location>
        <begin position="327"/>
        <end position="364"/>
    </location>
</feature>
<keyword evidence="3" id="KW-0808">Transferase</keyword>
<evidence type="ECO:0000256" key="3">
    <source>
        <dbReference type="ARBA" id="ARBA00022679"/>
    </source>
</evidence>
<feature type="compositionally biased region" description="Polar residues" evidence="6">
    <location>
        <begin position="471"/>
        <end position="491"/>
    </location>
</feature>
<dbReference type="AlphaFoldDB" id="A0A5D3BGJ1"/>
<accession>A0A5D3BGJ1</accession>
<evidence type="ECO:0000256" key="6">
    <source>
        <dbReference type="SAM" id="MobiDB-lite"/>
    </source>
</evidence>
<evidence type="ECO:0000256" key="4">
    <source>
        <dbReference type="ARBA" id="ARBA00022695"/>
    </source>
</evidence>
<keyword evidence="4" id="KW-0548">Nucleotidyltransferase</keyword>
<evidence type="ECO:0000313" key="7">
    <source>
        <dbReference type="EMBL" id="TYJ98204.1"/>
    </source>
</evidence>